<dbReference type="EMBL" id="JAHRIP010058172">
    <property type="protein sequence ID" value="MEQ2303815.1"/>
    <property type="molecule type" value="Genomic_DNA"/>
</dbReference>
<evidence type="ECO:0000313" key="2">
    <source>
        <dbReference type="Proteomes" id="UP001469553"/>
    </source>
</evidence>
<gene>
    <name evidence="1" type="ORF">AMECASPLE_020706</name>
</gene>
<reference evidence="1 2" key="1">
    <citation type="submission" date="2021-06" db="EMBL/GenBank/DDBJ databases">
        <authorList>
            <person name="Palmer J.M."/>
        </authorList>
    </citation>
    <scope>NUCLEOTIDE SEQUENCE [LARGE SCALE GENOMIC DNA]</scope>
    <source>
        <strain evidence="1 2">AS_MEX2019</strain>
        <tissue evidence="1">Muscle</tissue>
    </source>
</reference>
<protein>
    <submittedName>
        <fullName evidence="1">Uncharacterized protein</fullName>
    </submittedName>
</protein>
<organism evidence="1 2">
    <name type="scientific">Ameca splendens</name>
    <dbReference type="NCBI Taxonomy" id="208324"/>
    <lineage>
        <taxon>Eukaryota</taxon>
        <taxon>Metazoa</taxon>
        <taxon>Chordata</taxon>
        <taxon>Craniata</taxon>
        <taxon>Vertebrata</taxon>
        <taxon>Euteleostomi</taxon>
        <taxon>Actinopterygii</taxon>
        <taxon>Neopterygii</taxon>
        <taxon>Teleostei</taxon>
        <taxon>Neoteleostei</taxon>
        <taxon>Acanthomorphata</taxon>
        <taxon>Ovalentaria</taxon>
        <taxon>Atherinomorphae</taxon>
        <taxon>Cyprinodontiformes</taxon>
        <taxon>Goodeidae</taxon>
        <taxon>Ameca</taxon>
    </lineage>
</organism>
<accession>A0ABV0ZDY0</accession>
<keyword evidence="2" id="KW-1185">Reference proteome</keyword>
<evidence type="ECO:0000313" key="1">
    <source>
        <dbReference type="EMBL" id="MEQ2303815.1"/>
    </source>
</evidence>
<comment type="caution">
    <text evidence="1">The sequence shown here is derived from an EMBL/GenBank/DDBJ whole genome shotgun (WGS) entry which is preliminary data.</text>
</comment>
<proteinExistence type="predicted"/>
<dbReference type="Proteomes" id="UP001469553">
    <property type="component" value="Unassembled WGS sequence"/>
</dbReference>
<sequence length="134" mass="15181">MKKSNGVDHLLSYQMLLCNIPSCPKEFPAKNFLLNNACVNGSCGPVSPTHSYWLSFYYDYLYVLSFILQTGNWLRAHLVRCVSLLDEASKGATTAIHFSLSLTEYPWISASVLFFWVHTVSPQTPSWSWQMAGH</sequence>
<name>A0ABV0ZDY0_9TELE</name>